<dbReference type="PANTHER" id="PTHR41339">
    <property type="entry name" value="LIPL48"/>
    <property type="match status" value="1"/>
</dbReference>
<feature type="region of interest" description="Disordered" evidence="1">
    <location>
        <begin position="752"/>
        <end position="773"/>
    </location>
</feature>
<dbReference type="RefSeq" id="WP_073320437.1">
    <property type="nucleotide sequence ID" value="NZ_FQWD01000002.1"/>
</dbReference>
<evidence type="ECO:0008006" key="4">
    <source>
        <dbReference type="Google" id="ProtNLM"/>
    </source>
</evidence>
<dbReference type="InterPro" id="IPR006626">
    <property type="entry name" value="PbH1"/>
</dbReference>
<dbReference type="EMBL" id="FQWD01000002">
    <property type="protein sequence ID" value="SHG19226.1"/>
    <property type="molecule type" value="Genomic_DNA"/>
</dbReference>
<accession>A0A1M5HTF6</accession>
<dbReference type="PROSITE" id="PS51257">
    <property type="entry name" value="PROKAR_LIPOPROTEIN"/>
    <property type="match status" value="1"/>
</dbReference>
<keyword evidence="3" id="KW-1185">Reference proteome</keyword>
<dbReference type="Proteomes" id="UP000184520">
    <property type="component" value="Unassembled WGS sequence"/>
</dbReference>
<evidence type="ECO:0000313" key="2">
    <source>
        <dbReference type="EMBL" id="SHG19226.1"/>
    </source>
</evidence>
<dbReference type="STRING" id="634436.SAMN05216361_1611"/>
<feature type="compositionally biased region" description="Gly residues" evidence="1">
    <location>
        <begin position="44"/>
        <end position="55"/>
    </location>
</feature>
<organism evidence="2 3">
    <name type="scientific">Marisediminitalea aggregata</name>
    <dbReference type="NCBI Taxonomy" id="634436"/>
    <lineage>
        <taxon>Bacteria</taxon>
        <taxon>Pseudomonadati</taxon>
        <taxon>Pseudomonadota</taxon>
        <taxon>Gammaproteobacteria</taxon>
        <taxon>Alteromonadales</taxon>
        <taxon>Alteromonadaceae</taxon>
        <taxon>Marisediminitalea</taxon>
    </lineage>
</organism>
<dbReference type="PANTHER" id="PTHR41339:SF1">
    <property type="entry name" value="SECRETED PROTEIN"/>
    <property type="match status" value="1"/>
</dbReference>
<feature type="region of interest" description="Disordered" evidence="1">
    <location>
        <begin position="38"/>
        <end position="65"/>
    </location>
</feature>
<dbReference type="SUPFAM" id="SSF51126">
    <property type="entry name" value="Pectin lyase-like"/>
    <property type="match status" value="1"/>
</dbReference>
<dbReference type="AlphaFoldDB" id="A0A1M5HTF6"/>
<evidence type="ECO:0000256" key="1">
    <source>
        <dbReference type="SAM" id="MobiDB-lite"/>
    </source>
</evidence>
<gene>
    <name evidence="2" type="ORF">SAMN05216361_1611</name>
</gene>
<protein>
    <recommendedName>
        <fullName evidence="4">Lipoprotein</fullName>
    </recommendedName>
</protein>
<dbReference type="InterPro" id="IPR011050">
    <property type="entry name" value="Pectin_lyase_fold/virulence"/>
</dbReference>
<name>A0A1M5HTF6_9ALTE</name>
<dbReference type="OrthoDB" id="237393at2"/>
<sequence>MELKQLFQASAIAAALALAGCGGDINITEGSIDNSVTNNYGDSGTDGGTGGGTDGGTDDTLPGETSSFLSSEVSAALGQTVEVRTLSGTLTADDADENGNITLTNDTVWAIEGPLFVGEDKANSVNLVIEEGTIIFGRSGGDYLVVSRDSSIEAVGTADAPIIFTSYQDVTGDEVGAGQWGGIVLLGNAPSNKCPQDGSDCALQIEGVEEGAVFGGTDETDSSGTINYVVVKYAGFEIAVDNELNGVTFGGVGSGTEVDYLQVHSNADDGVEFFGGNVNVKHLVLTGNEDDSVDWDNGFQGKLQYVFVQQNTADGDANRGIEADNDGSVPDIEPQSNPMISNLTIIGNNFDGEDDSEGVYLREGTGAQIYNMVITGPSGMGECFEVENSTESQANLADGTITVKSSVIACANGENFKSDTANGGTDLETWFTAETSNKVLDASAILLSSTGKPLADSPLLGAGDDASQVDGFFEATDFIGAVGETDWRQGWAFGFGGGTIQVVESTSGCPAGTSNIASVDGVTTTCSLSGTLTTDVNLTEGNIYALSGAVFVGGDNENSATLSIDAGVTVYGASGNDYLVVSRGSKIEAEGTATDPIVFTSYDDVTGGTTAAGQWGGLVILGNAPSNKCPDDGSACALQVEGVEEGAVFGGTNSEDNSGILRYVRVQFGGFEIALDNELNGITFGGVGSGTTVDHIQVHANADDGVEFFGGSVSVKYLVLTDIQDDSIDWDNGFQGNMQYVLVRQAQDNSDANRGIEADNDGSNPAIEPQSNPSLANVTIIGNTFDGEDDSEGVYLREGTGAQLYNFIVTGPAGMGECFEVEDSTESQTNLGDGTIMFSNSVIACENGENFKNADTAVDLEDWFLNSQSGNAVAATQADVVSGIYSTTTATPFDFTGDSFFDNADFIGAVKEGDDWTAGWTIGLE</sequence>
<evidence type="ECO:0000313" key="3">
    <source>
        <dbReference type="Proteomes" id="UP000184520"/>
    </source>
</evidence>
<dbReference type="SMART" id="SM00710">
    <property type="entry name" value="PbH1"/>
    <property type="match status" value="6"/>
</dbReference>
<reference evidence="3" key="1">
    <citation type="submission" date="2016-11" db="EMBL/GenBank/DDBJ databases">
        <authorList>
            <person name="Varghese N."/>
            <person name="Submissions S."/>
        </authorList>
    </citation>
    <scope>NUCLEOTIDE SEQUENCE [LARGE SCALE GENOMIC DNA]</scope>
    <source>
        <strain evidence="3">CGMCC 1.8995</strain>
    </source>
</reference>
<proteinExistence type="predicted"/>